<name>A0AC61R9S1_9FIRM</name>
<comment type="caution">
    <text evidence="1">The sequence shown here is derived from an EMBL/GenBank/DDBJ whole genome shotgun (WGS) entry which is preliminary data.</text>
</comment>
<accession>A0AC61R9S1</accession>
<dbReference type="Proteomes" id="UP000308836">
    <property type="component" value="Unassembled WGS sequence"/>
</dbReference>
<keyword evidence="2" id="KW-1185">Reference proteome</keyword>
<protein>
    <submittedName>
        <fullName evidence="1">MATE family efflux transporter</fullName>
    </submittedName>
</protein>
<gene>
    <name evidence="1" type="ORF">E5336_03020</name>
</gene>
<reference evidence="1" key="1">
    <citation type="submission" date="2019-04" db="EMBL/GenBank/DDBJ databases">
        <title>Microbes associate with the intestines of laboratory mice.</title>
        <authorList>
            <person name="Navarre W."/>
            <person name="Wong E."/>
            <person name="Huang K."/>
            <person name="Tropini C."/>
            <person name="Ng K."/>
            <person name="Yu B."/>
        </authorList>
    </citation>
    <scope>NUCLEOTIDE SEQUENCE</scope>
    <source>
        <strain evidence="1">NM09_H32</strain>
    </source>
</reference>
<dbReference type="EMBL" id="SRYG01000004">
    <property type="protein sequence ID" value="TGY66771.1"/>
    <property type="molecule type" value="Genomic_DNA"/>
</dbReference>
<evidence type="ECO:0000313" key="1">
    <source>
        <dbReference type="EMBL" id="TGY66771.1"/>
    </source>
</evidence>
<organism evidence="1 2">
    <name type="scientific">Dubosiella muris</name>
    <dbReference type="NCBI Taxonomy" id="3038133"/>
    <lineage>
        <taxon>Bacteria</taxon>
        <taxon>Bacillati</taxon>
        <taxon>Bacillota</taxon>
        <taxon>Erysipelotrichia</taxon>
        <taxon>Erysipelotrichales</taxon>
        <taxon>Erysipelotrichaceae</taxon>
        <taxon>Dubosiella</taxon>
    </lineage>
</organism>
<evidence type="ECO:0000313" key="2">
    <source>
        <dbReference type="Proteomes" id="UP000308836"/>
    </source>
</evidence>
<proteinExistence type="predicted"/>
<sequence>MKEKMWMVLRLSVPAILAEISSIVMQYIDAGMVGSLGADASASIGLVASTTWLINGIGMAVAAGFAVQVAQFVGARQPRQARDTMRQAMGICALIALGLSGTAVSLSGALPRWLGGSETVCVMASQYFLVYACSLFFVLNRQMASHMLQCTGDMKTPSALNMLLCVLDVVFNTFFIFGCGLGVLGAALGTAASEVVIAGMMVGKMCFGSPILTIREEGSWRWQKQTMRTAFAIGALIAIEHSVVNVAQIVIVGIVAPLGTVAVAANSLAVTAESLCYMPGYGIGSAATTLVGQSVGAKDWGAVRAFADMATLLGVGIMSVTALGMYMLAPFLFETMTNDLQVRALGVQVLRIEAFAEPFFAASIVIAGALRGAKDTLMPSLYNLASMWGVRIVLSIVLAPVYGLPGVWFAMAFELGVRGCLFVYRLRSRKWLKIPETGAERSVFV</sequence>